<dbReference type="EMBL" id="JAEMHM010000004">
    <property type="protein sequence ID" value="MBJ6724243.1"/>
    <property type="molecule type" value="Genomic_DNA"/>
</dbReference>
<gene>
    <name evidence="3" type="ORF">JFN93_05960</name>
</gene>
<dbReference type="PANTHER" id="PTHR12558">
    <property type="entry name" value="CELL DIVISION CYCLE 16,23,27"/>
    <property type="match status" value="1"/>
</dbReference>
<feature type="chain" id="PRO_5035216523" evidence="2">
    <location>
        <begin position="19"/>
        <end position="658"/>
    </location>
</feature>
<proteinExistence type="predicted"/>
<name>A0A8J7J116_9BACT</name>
<dbReference type="PROSITE" id="PS51257">
    <property type="entry name" value="PROKAR_LIPOPROTEIN"/>
    <property type="match status" value="1"/>
</dbReference>
<accession>A0A8J7J116</accession>
<feature type="repeat" description="TPR" evidence="1">
    <location>
        <begin position="61"/>
        <end position="94"/>
    </location>
</feature>
<keyword evidence="1" id="KW-0802">TPR repeat</keyword>
<feature type="repeat" description="TPR" evidence="1">
    <location>
        <begin position="507"/>
        <end position="540"/>
    </location>
</feature>
<dbReference type="Proteomes" id="UP000636888">
    <property type="component" value="Unassembled WGS sequence"/>
</dbReference>
<evidence type="ECO:0000256" key="2">
    <source>
        <dbReference type="SAM" id="SignalP"/>
    </source>
</evidence>
<dbReference type="PROSITE" id="PS50005">
    <property type="entry name" value="TPR"/>
    <property type="match status" value="4"/>
</dbReference>
<dbReference type="Gene3D" id="1.25.40.10">
    <property type="entry name" value="Tetratricopeptide repeat domain"/>
    <property type="match status" value="3"/>
</dbReference>
<keyword evidence="4" id="KW-1185">Reference proteome</keyword>
<dbReference type="SMART" id="SM00028">
    <property type="entry name" value="TPR"/>
    <property type="match status" value="11"/>
</dbReference>
<keyword evidence="2" id="KW-0732">Signal</keyword>
<dbReference type="SUPFAM" id="SSF48452">
    <property type="entry name" value="TPR-like"/>
    <property type="match status" value="4"/>
</dbReference>
<dbReference type="InterPro" id="IPR019734">
    <property type="entry name" value="TPR_rpt"/>
</dbReference>
<organism evidence="3 4">
    <name type="scientific">Geomesophilobacter sediminis</name>
    <dbReference type="NCBI Taxonomy" id="2798584"/>
    <lineage>
        <taxon>Bacteria</taxon>
        <taxon>Pseudomonadati</taxon>
        <taxon>Thermodesulfobacteriota</taxon>
        <taxon>Desulfuromonadia</taxon>
        <taxon>Geobacterales</taxon>
        <taxon>Geobacteraceae</taxon>
        <taxon>Geomesophilobacter</taxon>
    </lineage>
</organism>
<protein>
    <submittedName>
        <fullName evidence="3">Tetratricopeptide repeat protein</fullName>
    </submittedName>
</protein>
<reference evidence="3" key="1">
    <citation type="submission" date="2020-12" db="EMBL/GenBank/DDBJ databases">
        <title>Geomonas sp. Red875, isolated from river sediment.</title>
        <authorList>
            <person name="Xu Z."/>
            <person name="Zhang Z."/>
            <person name="Masuda Y."/>
            <person name="Itoh H."/>
            <person name="Senoo K."/>
        </authorList>
    </citation>
    <scope>NUCLEOTIDE SEQUENCE</scope>
    <source>
        <strain evidence="3">Red875</strain>
    </source>
</reference>
<dbReference type="PANTHER" id="PTHR12558:SF13">
    <property type="entry name" value="CELL DIVISION CYCLE PROTEIN 27 HOMOLOG"/>
    <property type="match status" value="1"/>
</dbReference>
<feature type="repeat" description="TPR" evidence="1">
    <location>
        <begin position="579"/>
        <end position="612"/>
    </location>
</feature>
<evidence type="ECO:0000313" key="3">
    <source>
        <dbReference type="EMBL" id="MBJ6724243.1"/>
    </source>
</evidence>
<evidence type="ECO:0000256" key="1">
    <source>
        <dbReference type="PROSITE-ProRule" id="PRU00339"/>
    </source>
</evidence>
<dbReference type="AlphaFoldDB" id="A0A8J7J116"/>
<feature type="signal peptide" evidence="2">
    <location>
        <begin position="1"/>
        <end position="18"/>
    </location>
</feature>
<sequence length="658" mass="71748">MYRLSRLFSLLLLMFLLAACSGPEAKKQKFFAKGKELYEKGEYVNARLELKNALQIDPKFSGAHYLSGMIALREGDLKGAYGYFSKAVELDPANKDAQYQIGKIFLGARLLDKAQEKDDLILKQDPNYRDALLLKGALMVARKENDAACRYLEELIGRGIKTPDTYLLLATAHAEKGDSAGADAAVARGLEANPNAVEVNLAQAGILARQNKPEQVAAVLAKVCQLEPKNLNHPLNLARFHWDAGKVAEATRVLDGIVAADPVSEERRLKVALFYGQHQRPDDAEKTLKEGIAKSPKSFNLRFALSEFYLNGPHPERGIAVLKEALSADKESSPGVVEAKTALAKVYLQQGDLAQASGYVEQVLKESPKNVEARFLKGSICLQRKEAGTAVAEFRTVVSDKPQFLPGYLRLAEANLMNKAPGLALDNLRSAEKIAPGSREVQIAFAKFHTIQKDYPAAKEVLEKLVAKEPRDVEARVLLGDALVLSGNEKGGEAAYQEVIRKAPSIAIGYVKSAALHLKQGKRERAVAEYEKAVQLNPGSWLVANDLAYLYATTGRDGKDLERALQLAEKARSLNPAGVSVLDTLGWIYYRKGEAGKAVELLQQVVAKNPAPEISYHLGMALIKTGKTAEAKQQLAKSLAGTAPFPWRAEATRALASI</sequence>
<dbReference type="RefSeq" id="WP_199383079.1">
    <property type="nucleotide sequence ID" value="NZ_JAEMHM010000004.1"/>
</dbReference>
<feature type="repeat" description="TPR" evidence="1">
    <location>
        <begin position="337"/>
        <end position="370"/>
    </location>
</feature>
<dbReference type="InterPro" id="IPR011990">
    <property type="entry name" value="TPR-like_helical_dom_sf"/>
</dbReference>
<dbReference type="Pfam" id="PF14559">
    <property type="entry name" value="TPR_19"/>
    <property type="match status" value="2"/>
</dbReference>
<evidence type="ECO:0000313" key="4">
    <source>
        <dbReference type="Proteomes" id="UP000636888"/>
    </source>
</evidence>
<dbReference type="Pfam" id="PF13432">
    <property type="entry name" value="TPR_16"/>
    <property type="match status" value="4"/>
</dbReference>
<comment type="caution">
    <text evidence="3">The sequence shown here is derived from an EMBL/GenBank/DDBJ whole genome shotgun (WGS) entry which is preliminary data.</text>
</comment>